<evidence type="ECO:0000259" key="8">
    <source>
        <dbReference type="PROSITE" id="PS50928"/>
    </source>
</evidence>
<evidence type="ECO:0000256" key="1">
    <source>
        <dbReference type="ARBA" id="ARBA00004651"/>
    </source>
</evidence>
<dbReference type="CDD" id="cd06261">
    <property type="entry name" value="TM_PBP2"/>
    <property type="match status" value="1"/>
</dbReference>
<protein>
    <submittedName>
        <fullName evidence="9">Carbohydrate ABC transporter permease</fullName>
    </submittedName>
</protein>
<dbReference type="PANTHER" id="PTHR32243:SF18">
    <property type="entry name" value="INNER MEMBRANE ABC TRANSPORTER PERMEASE PROTEIN YCJP"/>
    <property type="match status" value="1"/>
</dbReference>
<keyword evidence="4 7" id="KW-0812">Transmembrane</keyword>
<sequence>MTSYDTAATVIDRAPPRRNYEAADIHFIASRAMTYLLALTACTVVGFPLFWMVICSFKPATELYMSPPTFLPQQWTLQNYRDLFLQTRFPTYFLNSLIVAFGATLLSLLVGGLGAYSLSRFRFFGISGFSTVTLFCYMLPEVLIVIPLYIYVVQFGLADTLFSLIVANTAFTLPLALWFMRSYFNAIPVTLEESAMIDGCTRLQAMWKVTVPLAVPGLVSVSVFSFNHAWNEFLFALVFTSSERNKVLPLGLATWIGQDNIYSWGMLLASAVLVTLPVLVFYLAVQKRLVVGMTEGASKGE</sequence>
<proteinExistence type="inferred from homology"/>
<feature type="domain" description="ABC transmembrane type-1" evidence="8">
    <location>
        <begin position="93"/>
        <end position="285"/>
    </location>
</feature>
<dbReference type="SUPFAM" id="SSF161098">
    <property type="entry name" value="MetI-like"/>
    <property type="match status" value="1"/>
</dbReference>
<feature type="transmembrane region" description="Helical" evidence="7">
    <location>
        <begin position="205"/>
        <end position="226"/>
    </location>
</feature>
<keyword evidence="3" id="KW-1003">Cell membrane</keyword>
<evidence type="ECO:0000256" key="6">
    <source>
        <dbReference type="ARBA" id="ARBA00023136"/>
    </source>
</evidence>
<keyword evidence="6 7" id="KW-0472">Membrane</keyword>
<comment type="similarity">
    <text evidence="7">Belongs to the binding-protein-dependent transport system permease family.</text>
</comment>
<feature type="transmembrane region" description="Helical" evidence="7">
    <location>
        <begin position="261"/>
        <end position="285"/>
    </location>
</feature>
<comment type="caution">
    <text evidence="9">The sequence shown here is derived from an EMBL/GenBank/DDBJ whole genome shotgun (WGS) entry which is preliminary data.</text>
</comment>
<evidence type="ECO:0000313" key="9">
    <source>
        <dbReference type="EMBL" id="MCP8939976.1"/>
    </source>
</evidence>
<dbReference type="Gene3D" id="1.10.3720.10">
    <property type="entry name" value="MetI-like"/>
    <property type="match status" value="1"/>
</dbReference>
<keyword evidence="5 7" id="KW-1133">Transmembrane helix</keyword>
<dbReference type="InterPro" id="IPR000515">
    <property type="entry name" value="MetI-like"/>
</dbReference>
<dbReference type="Pfam" id="PF00528">
    <property type="entry name" value="BPD_transp_1"/>
    <property type="match status" value="1"/>
</dbReference>
<evidence type="ECO:0000313" key="10">
    <source>
        <dbReference type="Proteomes" id="UP001205890"/>
    </source>
</evidence>
<evidence type="ECO:0000256" key="2">
    <source>
        <dbReference type="ARBA" id="ARBA00022448"/>
    </source>
</evidence>
<gene>
    <name evidence="9" type="ORF">NK718_15730</name>
</gene>
<dbReference type="PROSITE" id="PS50928">
    <property type="entry name" value="ABC_TM1"/>
    <property type="match status" value="1"/>
</dbReference>
<feature type="transmembrane region" description="Helical" evidence="7">
    <location>
        <begin position="162"/>
        <end position="184"/>
    </location>
</feature>
<feature type="transmembrane region" description="Helical" evidence="7">
    <location>
        <begin position="123"/>
        <end position="150"/>
    </location>
</feature>
<dbReference type="InterPro" id="IPR035906">
    <property type="entry name" value="MetI-like_sf"/>
</dbReference>
<dbReference type="Proteomes" id="UP001205890">
    <property type="component" value="Unassembled WGS sequence"/>
</dbReference>
<evidence type="ECO:0000256" key="3">
    <source>
        <dbReference type="ARBA" id="ARBA00022475"/>
    </source>
</evidence>
<dbReference type="EMBL" id="JANCLU010000016">
    <property type="protein sequence ID" value="MCP8939976.1"/>
    <property type="molecule type" value="Genomic_DNA"/>
</dbReference>
<evidence type="ECO:0000256" key="5">
    <source>
        <dbReference type="ARBA" id="ARBA00022989"/>
    </source>
</evidence>
<dbReference type="PANTHER" id="PTHR32243">
    <property type="entry name" value="MALTOSE TRANSPORT SYSTEM PERMEASE-RELATED"/>
    <property type="match status" value="1"/>
</dbReference>
<keyword evidence="2 7" id="KW-0813">Transport</keyword>
<name>A0ABT1LEP6_9HYPH</name>
<feature type="transmembrane region" description="Helical" evidence="7">
    <location>
        <begin position="35"/>
        <end position="54"/>
    </location>
</feature>
<comment type="subcellular location">
    <subcellularLocation>
        <location evidence="1 7">Cell membrane</location>
        <topology evidence="1 7">Multi-pass membrane protein</topology>
    </subcellularLocation>
</comment>
<accession>A0ABT1LEP6</accession>
<organism evidence="9 10">
    <name type="scientific">Alsobacter ponti</name>
    <dbReference type="NCBI Taxonomy" id="2962936"/>
    <lineage>
        <taxon>Bacteria</taxon>
        <taxon>Pseudomonadati</taxon>
        <taxon>Pseudomonadota</taxon>
        <taxon>Alphaproteobacteria</taxon>
        <taxon>Hyphomicrobiales</taxon>
        <taxon>Alsobacteraceae</taxon>
        <taxon>Alsobacter</taxon>
    </lineage>
</organism>
<feature type="transmembrane region" description="Helical" evidence="7">
    <location>
        <begin position="92"/>
        <end position="116"/>
    </location>
</feature>
<dbReference type="InterPro" id="IPR050901">
    <property type="entry name" value="BP-dep_ABC_trans_perm"/>
</dbReference>
<evidence type="ECO:0000256" key="4">
    <source>
        <dbReference type="ARBA" id="ARBA00022692"/>
    </source>
</evidence>
<dbReference type="RefSeq" id="WP_254744187.1">
    <property type="nucleotide sequence ID" value="NZ_JANCLU010000016.1"/>
</dbReference>
<reference evidence="9 10" key="1">
    <citation type="submission" date="2022-07" db="EMBL/GenBank/DDBJ databases">
        <authorList>
            <person name="Li W.-J."/>
            <person name="Deng Q.-Q."/>
        </authorList>
    </citation>
    <scope>NUCLEOTIDE SEQUENCE [LARGE SCALE GENOMIC DNA]</scope>
    <source>
        <strain evidence="9 10">SYSU M60028</strain>
    </source>
</reference>
<keyword evidence="10" id="KW-1185">Reference proteome</keyword>
<evidence type="ECO:0000256" key="7">
    <source>
        <dbReference type="RuleBase" id="RU363032"/>
    </source>
</evidence>